<sequence length="49" mass="5405">MSEREGENYLALTGPFPDLKSWSATVPELQAFGCTKVFKNRDKVASSVV</sequence>
<gene>
    <name evidence="1" type="ORF">CK203_027922</name>
</gene>
<evidence type="ECO:0000313" key="2">
    <source>
        <dbReference type="Proteomes" id="UP000288805"/>
    </source>
</evidence>
<comment type="caution">
    <text evidence="1">The sequence shown here is derived from an EMBL/GenBank/DDBJ whole genome shotgun (WGS) entry which is preliminary data.</text>
</comment>
<proteinExistence type="predicted"/>
<dbReference type="Proteomes" id="UP000288805">
    <property type="component" value="Unassembled WGS sequence"/>
</dbReference>
<reference evidence="1 2" key="1">
    <citation type="journal article" date="2018" name="PLoS Genet.">
        <title>Population sequencing reveals clonal diversity and ancestral inbreeding in the grapevine cultivar Chardonnay.</title>
        <authorList>
            <person name="Roach M.J."/>
            <person name="Johnson D.L."/>
            <person name="Bohlmann J."/>
            <person name="van Vuuren H.J."/>
            <person name="Jones S.J."/>
            <person name="Pretorius I.S."/>
            <person name="Schmidt S.A."/>
            <person name="Borneman A.R."/>
        </authorList>
    </citation>
    <scope>NUCLEOTIDE SEQUENCE [LARGE SCALE GENOMIC DNA]</scope>
    <source>
        <strain evidence="2">cv. Chardonnay</strain>
        <tissue evidence="1">Leaf</tissue>
    </source>
</reference>
<organism evidence="1 2">
    <name type="scientific">Vitis vinifera</name>
    <name type="common">Grape</name>
    <dbReference type="NCBI Taxonomy" id="29760"/>
    <lineage>
        <taxon>Eukaryota</taxon>
        <taxon>Viridiplantae</taxon>
        <taxon>Streptophyta</taxon>
        <taxon>Embryophyta</taxon>
        <taxon>Tracheophyta</taxon>
        <taxon>Spermatophyta</taxon>
        <taxon>Magnoliopsida</taxon>
        <taxon>eudicotyledons</taxon>
        <taxon>Gunneridae</taxon>
        <taxon>Pentapetalae</taxon>
        <taxon>rosids</taxon>
        <taxon>Vitales</taxon>
        <taxon>Vitaceae</taxon>
        <taxon>Viteae</taxon>
        <taxon>Vitis</taxon>
    </lineage>
</organism>
<protein>
    <submittedName>
        <fullName evidence="1">Uncharacterized protein</fullName>
    </submittedName>
</protein>
<name>A0A438J3N1_VITVI</name>
<accession>A0A438J3N1</accession>
<dbReference type="EMBL" id="QGNW01000065">
    <property type="protein sequence ID" value="RVX03570.1"/>
    <property type="molecule type" value="Genomic_DNA"/>
</dbReference>
<evidence type="ECO:0000313" key="1">
    <source>
        <dbReference type="EMBL" id="RVX03570.1"/>
    </source>
</evidence>
<dbReference type="AlphaFoldDB" id="A0A438J3N1"/>